<dbReference type="STRING" id="1233.SAMN05216387_1069"/>
<dbReference type="EMBL" id="FOBH01000006">
    <property type="protein sequence ID" value="SEL16850.1"/>
    <property type="molecule type" value="Genomic_DNA"/>
</dbReference>
<dbReference type="RefSeq" id="WP_245727975.1">
    <property type="nucleotide sequence ID" value="NZ_FOBH01000006.1"/>
</dbReference>
<accession>A0A1H7N014</accession>
<dbReference type="InterPro" id="IPR003782">
    <property type="entry name" value="SCO1/SenC"/>
</dbReference>
<feature type="binding site" evidence="2">
    <location>
        <position position="177"/>
    </location>
    <ligand>
        <name>Cu cation</name>
        <dbReference type="ChEBI" id="CHEBI:23378"/>
    </ligand>
</feature>
<dbReference type="Gene3D" id="3.40.30.10">
    <property type="entry name" value="Glutaredoxin"/>
    <property type="match status" value="1"/>
</dbReference>
<keyword evidence="3" id="KW-1015">Disulfide bond</keyword>
<proteinExistence type="inferred from homology"/>
<dbReference type="PANTHER" id="PTHR12151">
    <property type="entry name" value="ELECTRON TRANSPORT PROTIN SCO1/SENC FAMILY MEMBER"/>
    <property type="match status" value="1"/>
</dbReference>
<evidence type="ECO:0000256" key="3">
    <source>
        <dbReference type="PIRSR" id="PIRSR603782-2"/>
    </source>
</evidence>
<dbReference type="Proteomes" id="UP000198620">
    <property type="component" value="Unassembled WGS sequence"/>
</dbReference>
<feature type="disulfide bond" description="Redox-active" evidence="3">
    <location>
        <begin position="88"/>
        <end position="92"/>
    </location>
</feature>
<dbReference type="GO" id="GO:0046872">
    <property type="term" value="F:metal ion binding"/>
    <property type="evidence" value="ECO:0007669"/>
    <property type="project" value="UniProtKB-KW"/>
</dbReference>
<dbReference type="CDD" id="cd02968">
    <property type="entry name" value="SCO"/>
    <property type="match status" value="1"/>
</dbReference>
<sequence length="215" mass="24357">MHPKLKKREREVEMRLSRAGVPLRRYILSMTIALALSGCIAEKPWHVEEVTGHLPDLNFSLTSDHGSTVTASTYEGYLLLMYFGFTRCTAECPVSMARLAHVMRLLGDDANRARILFVTLDPRRDTPQILHRYVTQFDSEHAVGLTGTIADIERLTKQYRAAYRPRSRIDEAGDIEHGDAVYIFDTKGQARLLATSSDSDESLAKDLQRLIKTNY</sequence>
<evidence type="ECO:0000256" key="1">
    <source>
        <dbReference type="ARBA" id="ARBA00010996"/>
    </source>
</evidence>
<organism evidence="4 5">
    <name type="scientific">Nitrosovibrio tenuis</name>
    <dbReference type="NCBI Taxonomy" id="1233"/>
    <lineage>
        <taxon>Bacteria</taxon>
        <taxon>Pseudomonadati</taxon>
        <taxon>Pseudomonadota</taxon>
        <taxon>Betaproteobacteria</taxon>
        <taxon>Nitrosomonadales</taxon>
        <taxon>Nitrosomonadaceae</taxon>
        <taxon>Nitrosovibrio</taxon>
    </lineage>
</organism>
<dbReference type="InterPro" id="IPR036249">
    <property type="entry name" value="Thioredoxin-like_sf"/>
</dbReference>
<dbReference type="SUPFAM" id="SSF52833">
    <property type="entry name" value="Thioredoxin-like"/>
    <property type="match status" value="1"/>
</dbReference>
<evidence type="ECO:0000313" key="5">
    <source>
        <dbReference type="Proteomes" id="UP000198620"/>
    </source>
</evidence>
<feature type="binding site" evidence="2">
    <location>
        <position position="88"/>
    </location>
    <ligand>
        <name>Cu cation</name>
        <dbReference type="ChEBI" id="CHEBI:23378"/>
    </ligand>
</feature>
<dbReference type="AlphaFoldDB" id="A0A1H7N014"/>
<comment type="similarity">
    <text evidence="1">Belongs to the SCO1/2 family.</text>
</comment>
<protein>
    <submittedName>
        <fullName evidence="4">Protein SCO1/2</fullName>
    </submittedName>
</protein>
<dbReference type="Pfam" id="PF02630">
    <property type="entry name" value="SCO1-SenC"/>
    <property type="match status" value="1"/>
</dbReference>
<keyword evidence="5" id="KW-1185">Reference proteome</keyword>
<evidence type="ECO:0000313" key="4">
    <source>
        <dbReference type="EMBL" id="SEL16850.1"/>
    </source>
</evidence>
<evidence type="ECO:0000256" key="2">
    <source>
        <dbReference type="PIRSR" id="PIRSR603782-1"/>
    </source>
</evidence>
<keyword evidence="2" id="KW-0186">Copper</keyword>
<dbReference type="PANTHER" id="PTHR12151:SF25">
    <property type="entry name" value="LINALOOL DEHYDRATASE_ISOMERASE DOMAIN-CONTAINING PROTEIN"/>
    <property type="match status" value="1"/>
</dbReference>
<keyword evidence="2" id="KW-0479">Metal-binding</keyword>
<gene>
    <name evidence="4" type="ORF">SAMN05216387_1069</name>
</gene>
<name>A0A1H7N014_9PROT</name>
<feature type="binding site" evidence="2">
    <location>
        <position position="92"/>
    </location>
    <ligand>
        <name>Cu cation</name>
        <dbReference type="ChEBI" id="CHEBI:23378"/>
    </ligand>
</feature>
<reference evidence="4 5" key="1">
    <citation type="submission" date="2016-10" db="EMBL/GenBank/DDBJ databases">
        <authorList>
            <person name="de Groot N.N."/>
        </authorList>
    </citation>
    <scope>NUCLEOTIDE SEQUENCE [LARGE SCALE GENOMIC DNA]</scope>
    <source>
        <strain evidence="4 5">Nv1</strain>
    </source>
</reference>